<proteinExistence type="inferred from homology"/>
<evidence type="ECO:0000313" key="7">
    <source>
        <dbReference type="EMBL" id="KAK6158585.1"/>
    </source>
</evidence>
<evidence type="ECO:0000256" key="6">
    <source>
        <dbReference type="RuleBase" id="RU363114"/>
    </source>
</evidence>
<keyword evidence="8" id="KW-1185">Reference proteome</keyword>
<comment type="caution">
    <text evidence="7">The sequence shown here is derived from an EMBL/GenBank/DDBJ whole genome shotgun (WGS) entry which is preliminary data.</text>
</comment>
<evidence type="ECO:0000256" key="5">
    <source>
        <dbReference type="ARBA" id="ARBA00023316"/>
    </source>
</evidence>
<evidence type="ECO:0000256" key="2">
    <source>
        <dbReference type="ARBA" id="ARBA00004191"/>
    </source>
</evidence>
<gene>
    <name evidence="7" type="ORF">DH2020_005899</name>
</gene>
<dbReference type="EMBL" id="JABTTQ020000004">
    <property type="protein sequence ID" value="KAK6158585.1"/>
    <property type="molecule type" value="Genomic_DNA"/>
</dbReference>
<reference evidence="7 8" key="1">
    <citation type="journal article" date="2021" name="Comput. Struct. Biotechnol. J.">
        <title>De novo genome assembly of the potent medicinal plant Rehmannia glutinosa using nanopore technology.</title>
        <authorList>
            <person name="Ma L."/>
            <person name="Dong C."/>
            <person name="Song C."/>
            <person name="Wang X."/>
            <person name="Zheng X."/>
            <person name="Niu Y."/>
            <person name="Chen S."/>
            <person name="Feng W."/>
        </authorList>
    </citation>
    <scope>NUCLEOTIDE SEQUENCE [LARGE SCALE GENOMIC DNA]</scope>
    <source>
        <strain evidence="7">DH-2019</strain>
    </source>
</reference>
<evidence type="ECO:0000313" key="8">
    <source>
        <dbReference type="Proteomes" id="UP001318860"/>
    </source>
</evidence>
<comment type="subcellular location">
    <subcellularLocation>
        <location evidence="2 6">Secreted</location>
        <location evidence="2 6">Cell wall</location>
    </subcellularLocation>
</comment>
<protein>
    <recommendedName>
        <fullName evidence="6">Pectin acetylesterase</fullName>
        <ecNumber evidence="6">3.1.1.-</ecNumber>
    </recommendedName>
</protein>
<sequence>MYTLYFQQTNLTYRGSGVFNAIMEELLAKGMQNADNVILAGSSAGGLATILHCDSFRALLPNANRVKCISDSGFFIHAKNLPGAKEREDFFTKVVELHGLAKYLPASCTSKMNPGLCLFPENLVEDIQTPLFLLESSFDLHQVCYIVILS</sequence>
<evidence type="ECO:0000256" key="1">
    <source>
        <dbReference type="ARBA" id="ARBA00003534"/>
    </source>
</evidence>
<keyword evidence="5 6" id="KW-0961">Cell wall biogenesis/degradation</keyword>
<evidence type="ECO:0000256" key="4">
    <source>
        <dbReference type="ARBA" id="ARBA00022512"/>
    </source>
</evidence>
<comment type="function">
    <text evidence="1 6">Hydrolyzes acetyl esters in homogalacturonan regions of pectin. In type I primary cell wall, galacturonic acid residues of pectin can be acetylated at the O-2 and O-3 positions. Decreasing the degree of acetylation of pectin gels in vitro alters their physical properties.</text>
</comment>
<dbReference type="EC" id="3.1.1.-" evidence="6"/>
<name>A0ABR0XHI8_REHGL</name>
<accession>A0ABR0XHI8</accession>
<keyword evidence="4 6" id="KW-0134">Cell wall</keyword>
<keyword evidence="6" id="KW-0964">Secreted</keyword>
<dbReference type="PANTHER" id="PTHR21562:SF65">
    <property type="entry name" value="PECTIN ACETYLESTERASE"/>
    <property type="match status" value="1"/>
</dbReference>
<dbReference type="InterPro" id="IPR004963">
    <property type="entry name" value="PAE/NOTUM"/>
</dbReference>
<comment type="similarity">
    <text evidence="3 6">Belongs to the pectinacetylesterase family.</text>
</comment>
<keyword evidence="6" id="KW-0378">Hydrolase</keyword>
<dbReference type="Pfam" id="PF03283">
    <property type="entry name" value="PAE"/>
    <property type="match status" value="1"/>
</dbReference>
<evidence type="ECO:0000256" key="3">
    <source>
        <dbReference type="ARBA" id="ARBA00005784"/>
    </source>
</evidence>
<dbReference type="Proteomes" id="UP001318860">
    <property type="component" value="Unassembled WGS sequence"/>
</dbReference>
<organism evidence="7 8">
    <name type="scientific">Rehmannia glutinosa</name>
    <name type="common">Chinese foxglove</name>
    <dbReference type="NCBI Taxonomy" id="99300"/>
    <lineage>
        <taxon>Eukaryota</taxon>
        <taxon>Viridiplantae</taxon>
        <taxon>Streptophyta</taxon>
        <taxon>Embryophyta</taxon>
        <taxon>Tracheophyta</taxon>
        <taxon>Spermatophyta</taxon>
        <taxon>Magnoliopsida</taxon>
        <taxon>eudicotyledons</taxon>
        <taxon>Gunneridae</taxon>
        <taxon>Pentapetalae</taxon>
        <taxon>asterids</taxon>
        <taxon>lamiids</taxon>
        <taxon>Lamiales</taxon>
        <taxon>Orobanchaceae</taxon>
        <taxon>Rehmannieae</taxon>
        <taxon>Rehmannia</taxon>
    </lineage>
</organism>
<dbReference type="PANTHER" id="PTHR21562">
    <property type="entry name" value="NOTUM-RELATED"/>
    <property type="match status" value="1"/>
</dbReference>